<dbReference type="Proteomes" id="UP000266389">
    <property type="component" value="Unassembled WGS sequence"/>
</dbReference>
<name>A0A395M2K8_9BACT</name>
<organism evidence="1 2">
    <name type="scientific">Candidatus Thermochlorobacter aerophilus</name>
    <dbReference type="NCBI Taxonomy" id="1868324"/>
    <lineage>
        <taxon>Bacteria</taxon>
        <taxon>Pseudomonadati</taxon>
        <taxon>Chlorobiota</taxon>
        <taxon>Chlorobiia</taxon>
        <taxon>Chlorobiales</taxon>
        <taxon>Candidatus Thermochlorobacteriaceae</taxon>
        <taxon>Candidatus Thermochlorobacter</taxon>
    </lineage>
</organism>
<comment type="caution">
    <text evidence="1">The sequence shown here is derived from an EMBL/GenBank/DDBJ whole genome shotgun (WGS) entry which is preliminary data.</text>
</comment>
<gene>
    <name evidence="1" type="ORF">D0433_02385</name>
</gene>
<reference evidence="1 2" key="1">
    <citation type="journal article" date="2011" name="ISME J.">
        <title>Community ecology of hot spring cyanobacterial mats: predominant populations and their functional potential.</title>
        <authorList>
            <person name="Klatt C.G."/>
            <person name="Wood J.M."/>
            <person name="Rusch D.B."/>
            <person name="Bateson M.M."/>
            <person name="Hamamura N."/>
            <person name="Heidelberg J.F."/>
            <person name="Grossman A.R."/>
            <person name="Bhaya D."/>
            <person name="Cohan F.M."/>
            <person name="Kuhl M."/>
            <person name="Bryant D.A."/>
            <person name="Ward D.M."/>
        </authorList>
    </citation>
    <scope>NUCLEOTIDE SEQUENCE [LARGE SCALE GENOMIC DNA]</scope>
    <source>
        <strain evidence="1">OS</strain>
    </source>
</reference>
<evidence type="ECO:0000313" key="2">
    <source>
        <dbReference type="Proteomes" id="UP000266389"/>
    </source>
</evidence>
<evidence type="ECO:0000313" key="1">
    <source>
        <dbReference type="EMBL" id="RFM25049.1"/>
    </source>
</evidence>
<sequence length="163" mass="18541">MQRLFFFKAQEMLIFMLHAFFKQILLCSMMRKILTILFLSVALAFTQGISAHAQSAPTSFKVDSTTQAALRADKKANELYAKVKAIEESGKASEKKAELIKAYMEFANYMTFSAPLPPAIKYRPALKAYRRVLELEPMHAEAQKNKAQIEEIYKAMGRPIPQD</sequence>
<protein>
    <recommendedName>
        <fullName evidence="3">Tetratricopeptide repeat protein</fullName>
    </recommendedName>
</protein>
<dbReference type="AlphaFoldDB" id="A0A395M2K8"/>
<evidence type="ECO:0008006" key="3">
    <source>
        <dbReference type="Google" id="ProtNLM"/>
    </source>
</evidence>
<accession>A0A395M2K8</accession>
<proteinExistence type="predicted"/>
<dbReference type="EMBL" id="PHFL01000010">
    <property type="protein sequence ID" value="RFM25049.1"/>
    <property type="molecule type" value="Genomic_DNA"/>
</dbReference>